<evidence type="ECO:0000256" key="5">
    <source>
        <dbReference type="ARBA" id="ARBA00034031"/>
    </source>
</evidence>
<comment type="caution">
    <text evidence="8">The sequence shown here is derived from an EMBL/GenBank/DDBJ whole genome shotgun (WGS) entry which is preliminary data.</text>
</comment>
<evidence type="ECO:0000259" key="6">
    <source>
        <dbReference type="Pfam" id="PF01974"/>
    </source>
</evidence>
<dbReference type="PANTHER" id="PTHR13070:SF0">
    <property type="entry name" value="TRNA-SPLICING ENDONUCLEASE SUBUNIT SEN34"/>
    <property type="match status" value="1"/>
</dbReference>
<keyword evidence="9" id="KW-1185">Reference proteome</keyword>
<dbReference type="InterPro" id="IPR059049">
    <property type="entry name" value="TSEN34_N"/>
</dbReference>
<dbReference type="EMBL" id="JARBDR010000018">
    <property type="protein sequence ID" value="KAJ8321798.1"/>
    <property type="molecule type" value="Genomic_DNA"/>
</dbReference>
<comment type="similarity">
    <text evidence="1">Belongs to the tRNA-intron endonuclease family.</text>
</comment>
<proteinExistence type="inferred from homology"/>
<dbReference type="InterPro" id="IPR011856">
    <property type="entry name" value="tRNA_endonuc-like_dom_sf"/>
</dbReference>
<dbReference type="PIRSF" id="PIRSF017250">
    <property type="entry name" value="tRNA_splic_SEN34"/>
    <property type="match status" value="1"/>
</dbReference>
<dbReference type="Gene3D" id="3.40.1350.10">
    <property type="match status" value="1"/>
</dbReference>
<protein>
    <recommendedName>
        <fullName evidence="2">tRNA-intron lyase</fullName>
        <ecNumber evidence="2">4.6.1.16</ecNumber>
    </recommendedName>
</protein>
<evidence type="ECO:0000256" key="1">
    <source>
        <dbReference type="ARBA" id="ARBA00008078"/>
    </source>
</evidence>
<dbReference type="Pfam" id="PF01974">
    <property type="entry name" value="tRNA_int_endo"/>
    <property type="match status" value="1"/>
</dbReference>
<reference evidence="8 9" key="1">
    <citation type="submission" date="2022-12" db="EMBL/GenBank/DDBJ databases">
        <title>Chromosome-level genome of Tegillarca granosa.</title>
        <authorList>
            <person name="Kim J."/>
        </authorList>
    </citation>
    <scope>NUCLEOTIDE SEQUENCE [LARGE SCALE GENOMIC DNA]</scope>
    <source>
        <strain evidence="8">Teg-2019</strain>
        <tissue evidence="8">Adductor muscle</tissue>
    </source>
</reference>
<evidence type="ECO:0000313" key="8">
    <source>
        <dbReference type="EMBL" id="KAJ8321798.1"/>
    </source>
</evidence>
<evidence type="ECO:0000259" key="7">
    <source>
        <dbReference type="Pfam" id="PF26577"/>
    </source>
</evidence>
<feature type="domain" description="TSEN34 N-terminal" evidence="7">
    <location>
        <begin position="4"/>
        <end position="45"/>
    </location>
</feature>
<dbReference type="Proteomes" id="UP001217089">
    <property type="component" value="Unassembled WGS sequence"/>
</dbReference>
<evidence type="ECO:0000256" key="2">
    <source>
        <dbReference type="ARBA" id="ARBA00012573"/>
    </source>
</evidence>
<dbReference type="InterPro" id="IPR016690">
    <property type="entry name" value="TSEN34"/>
</dbReference>
<dbReference type="NCBIfam" id="TIGR00324">
    <property type="entry name" value="endA"/>
    <property type="match status" value="1"/>
</dbReference>
<dbReference type="InterPro" id="IPR036167">
    <property type="entry name" value="tRNA_intron_Endo_cat-like_sf"/>
</dbReference>
<evidence type="ECO:0000313" key="9">
    <source>
        <dbReference type="Proteomes" id="UP001217089"/>
    </source>
</evidence>
<dbReference type="Pfam" id="PF26577">
    <property type="entry name" value="TSEN34_N"/>
    <property type="match status" value="1"/>
</dbReference>
<evidence type="ECO:0000256" key="4">
    <source>
        <dbReference type="ARBA" id="ARBA00023239"/>
    </source>
</evidence>
<comment type="catalytic activity">
    <reaction evidence="5">
        <text>pretRNA = a 3'-half-tRNA molecule with a 5'-OH end + a 5'-half-tRNA molecule with a 2',3'-cyclic phosphate end + an intron with a 2',3'-cyclic phosphate and a 5'-hydroxyl terminus.</text>
        <dbReference type="EC" id="4.6.1.16"/>
    </reaction>
</comment>
<feature type="domain" description="tRNA intron endonuclease catalytic" evidence="6">
    <location>
        <begin position="120"/>
        <end position="201"/>
    </location>
</feature>
<keyword evidence="3" id="KW-0819">tRNA processing</keyword>
<keyword evidence="4" id="KW-0456">Lyase</keyword>
<dbReference type="EC" id="4.6.1.16" evidence="2"/>
<organism evidence="8 9">
    <name type="scientific">Tegillarca granosa</name>
    <name type="common">Malaysian cockle</name>
    <name type="synonym">Anadara granosa</name>
    <dbReference type="NCBI Taxonomy" id="220873"/>
    <lineage>
        <taxon>Eukaryota</taxon>
        <taxon>Metazoa</taxon>
        <taxon>Spiralia</taxon>
        <taxon>Lophotrochozoa</taxon>
        <taxon>Mollusca</taxon>
        <taxon>Bivalvia</taxon>
        <taxon>Autobranchia</taxon>
        <taxon>Pteriomorphia</taxon>
        <taxon>Arcoida</taxon>
        <taxon>Arcoidea</taxon>
        <taxon>Arcidae</taxon>
        <taxon>Tegillarca</taxon>
    </lineage>
</organism>
<evidence type="ECO:0000256" key="3">
    <source>
        <dbReference type="ARBA" id="ARBA00022694"/>
    </source>
</evidence>
<dbReference type="PANTHER" id="PTHR13070">
    <property type="entry name" value="TRNA-SPLICING ENDONUCLEASE SUBUNIT SEN34-RELATED"/>
    <property type="match status" value="1"/>
</dbReference>
<name>A0ABQ9FX19_TEGGR</name>
<dbReference type="SUPFAM" id="SSF53032">
    <property type="entry name" value="tRNA-intron endonuclease catalytic domain-like"/>
    <property type="match status" value="1"/>
</dbReference>
<sequence length="211" mass="24138">MATIKLRISNGNIFVWNANDAAVLREDWRIVGTLVGCLPRCPQGKREKRRKIIEEKKSAGVEVDPSEIDEEVEVDVDRIPIPPIPEKSSLVQLFTENPFNKEDVNTSNNWTFPHTEEERLRYDVFRDLWEQGYYLTSGSKFGGDFLVYPGDPSRFHSFYIAICMKHKQELSALDLVSMGRLGSNVRKTVVMCSKDDEGKLCYTSLQWTGIS</sequence>
<dbReference type="CDD" id="cd22363">
    <property type="entry name" value="tRNA-intron_lyase_C"/>
    <property type="match status" value="1"/>
</dbReference>
<accession>A0ABQ9FX19</accession>
<dbReference type="InterPro" id="IPR006677">
    <property type="entry name" value="tRNA_intron_Endonuc_cat-like"/>
</dbReference>
<dbReference type="InterPro" id="IPR006676">
    <property type="entry name" value="tRNA_splic"/>
</dbReference>
<gene>
    <name evidence="8" type="ORF">KUTeg_000269</name>
</gene>